<reference evidence="1 2" key="1">
    <citation type="submission" date="2017-03" db="EMBL/GenBank/DDBJ databases">
        <title>Lifting the veil on microbial sulfur biogeochemistry in mining wastewaters.</title>
        <authorList>
            <person name="Kantor R.S."/>
            <person name="Colenbrander Nelson T."/>
            <person name="Marshall S."/>
            <person name="Bennett D."/>
            <person name="Apte S."/>
            <person name="Camacho D."/>
            <person name="Thomas B.C."/>
            <person name="Warren L.A."/>
            <person name="Banfield J.F."/>
        </authorList>
    </citation>
    <scope>NUCLEOTIDE SEQUENCE [LARGE SCALE GENOMIC DNA]</scope>
    <source>
        <strain evidence="1">32-69-9</strain>
    </source>
</reference>
<dbReference type="EMBL" id="NCEB01000011">
    <property type="protein sequence ID" value="OYX34048.1"/>
    <property type="molecule type" value="Genomic_DNA"/>
</dbReference>
<proteinExistence type="predicted"/>
<evidence type="ECO:0000313" key="1">
    <source>
        <dbReference type="EMBL" id="OYX34048.1"/>
    </source>
</evidence>
<accession>A0A258FPY3</accession>
<evidence type="ECO:0000313" key="2">
    <source>
        <dbReference type="Proteomes" id="UP000215595"/>
    </source>
</evidence>
<protein>
    <submittedName>
        <fullName evidence="1">Uncharacterized protein</fullName>
    </submittedName>
</protein>
<gene>
    <name evidence="1" type="ORF">B7Z01_06830</name>
</gene>
<comment type="caution">
    <text evidence="1">The sequence shown here is derived from an EMBL/GenBank/DDBJ whole genome shotgun (WGS) entry which is preliminary data.</text>
</comment>
<organism evidence="1 2">
    <name type="scientific">Brevundimonas subvibrioides</name>
    <dbReference type="NCBI Taxonomy" id="74313"/>
    <lineage>
        <taxon>Bacteria</taxon>
        <taxon>Pseudomonadati</taxon>
        <taxon>Pseudomonadota</taxon>
        <taxon>Alphaproteobacteria</taxon>
        <taxon>Caulobacterales</taxon>
        <taxon>Caulobacteraceae</taxon>
        <taxon>Brevundimonas</taxon>
    </lineage>
</organism>
<name>A0A258FPY3_9CAUL</name>
<dbReference type="AlphaFoldDB" id="A0A258FPY3"/>
<dbReference type="Proteomes" id="UP000215595">
    <property type="component" value="Unassembled WGS sequence"/>
</dbReference>
<sequence length="87" mass="9673">MKQATFSEVTEKVRETVFRSPLADRLSGISVDENDDELGGEFLRVVLEVKGLNTFKLDQMTPLVQSIEDAVAEIDERFASVRLAEAA</sequence>